<protein>
    <submittedName>
        <fullName evidence="3">Response regulator transcription factor</fullName>
    </submittedName>
</protein>
<dbReference type="EMBL" id="CP053661">
    <property type="protein sequence ID" value="QKD82276.1"/>
    <property type="molecule type" value="Genomic_DNA"/>
</dbReference>
<accession>A0A6M8BDM1</accession>
<keyword evidence="1" id="KW-0597">Phosphoprotein</keyword>
<dbReference type="Gene3D" id="3.40.50.2300">
    <property type="match status" value="1"/>
</dbReference>
<feature type="modified residue" description="4-aspartylphosphate" evidence="1">
    <location>
        <position position="58"/>
    </location>
</feature>
<organism evidence="3 4">
    <name type="scientific">Thermoleptolyngbya sichuanensis A183</name>
    <dbReference type="NCBI Taxonomy" id="2737172"/>
    <lineage>
        <taxon>Bacteria</taxon>
        <taxon>Bacillati</taxon>
        <taxon>Cyanobacteriota</taxon>
        <taxon>Cyanophyceae</taxon>
        <taxon>Oculatellales</taxon>
        <taxon>Oculatellaceae</taxon>
        <taxon>Thermoleptolyngbya</taxon>
        <taxon>Thermoleptolyngbya sichuanensis</taxon>
    </lineage>
</organism>
<dbReference type="KEGG" id="theu:HPC62_08825"/>
<dbReference type="Proteomes" id="UP000505210">
    <property type="component" value="Chromosome"/>
</dbReference>
<sequence length="219" mass="24964">MPPSQPFFLIVEDHQEVAERNRDFLQQVDPNCRCAIANNPSQAMEFLSLESPDLIVVDLLYGTFSGEQSAEPGINLLRHIFEKHTELNVLVYSSEYRLLTPLISYIDSHKGGFAVANKLDRRSTYIKFAQSALNGELCLPRELRQSSNLNHQDLEVLNLLCNDCLSDDALANRLNVSRRAAQNYVKRLKQRLDVDLIYTEEANHRVAICKMARERGFLG</sequence>
<name>A0A6M8BDM1_9CYAN</name>
<dbReference type="InterPro" id="IPR001789">
    <property type="entry name" value="Sig_transdc_resp-reg_receiver"/>
</dbReference>
<dbReference type="Pfam" id="PF08279">
    <property type="entry name" value="HTH_11"/>
    <property type="match status" value="1"/>
</dbReference>
<proteinExistence type="predicted"/>
<evidence type="ECO:0000256" key="1">
    <source>
        <dbReference type="PROSITE-ProRule" id="PRU00169"/>
    </source>
</evidence>
<dbReference type="Pfam" id="PF00072">
    <property type="entry name" value="Response_reg"/>
    <property type="match status" value="1"/>
</dbReference>
<keyword evidence="4" id="KW-1185">Reference proteome</keyword>
<dbReference type="Gene3D" id="1.10.10.10">
    <property type="entry name" value="Winged helix-like DNA-binding domain superfamily/Winged helix DNA-binding domain"/>
    <property type="match status" value="1"/>
</dbReference>
<reference evidence="3 4" key="1">
    <citation type="submission" date="2020-05" db="EMBL/GenBank/DDBJ databases">
        <title>Complete genome sequence of of a novel Thermoleptolyngbya strain isolated from hot springs of Ganzi, Sichuan China.</title>
        <authorList>
            <person name="Tang J."/>
            <person name="Daroch M."/>
            <person name="Li L."/>
            <person name="Waleron K."/>
            <person name="Waleron M."/>
            <person name="Waleron M."/>
        </authorList>
    </citation>
    <scope>NUCLEOTIDE SEQUENCE [LARGE SCALE GENOMIC DNA]</scope>
    <source>
        <strain evidence="3 4">PKUAC-SCTA183</strain>
    </source>
</reference>
<dbReference type="SUPFAM" id="SSF52172">
    <property type="entry name" value="CheY-like"/>
    <property type="match status" value="1"/>
</dbReference>
<dbReference type="GO" id="GO:0000160">
    <property type="term" value="P:phosphorelay signal transduction system"/>
    <property type="evidence" value="ECO:0007669"/>
    <property type="project" value="InterPro"/>
</dbReference>
<dbReference type="AlphaFoldDB" id="A0A6M8BDM1"/>
<dbReference type="InterPro" id="IPR036388">
    <property type="entry name" value="WH-like_DNA-bd_sf"/>
</dbReference>
<dbReference type="InterPro" id="IPR011006">
    <property type="entry name" value="CheY-like_superfamily"/>
</dbReference>
<dbReference type="PROSITE" id="PS50110">
    <property type="entry name" value="RESPONSE_REGULATORY"/>
    <property type="match status" value="1"/>
</dbReference>
<feature type="domain" description="Response regulatory" evidence="2">
    <location>
        <begin position="7"/>
        <end position="133"/>
    </location>
</feature>
<evidence type="ECO:0000313" key="4">
    <source>
        <dbReference type="Proteomes" id="UP000505210"/>
    </source>
</evidence>
<evidence type="ECO:0000313" key="3">
    <source>
        <dbReference type="EMBL" id="QKD82276.1"/>
    </source>
</evidence>
<evidence type="ECO:0000259" key="2">
    <source>
        <dbReference type="PROSITE" id="PS50110"/>
    </source>
</evidence>
<dbReference type="InterPro" id="IPR013196">
    <property type="entry name" value="HTH_11"/>
</dbReference>
<gene>
    <name evidence="3" type="ORF">HPC62_08825</name>
</gene>
<dbReference type="RefSeq" id="WP_172354919.1">
    <property type="nucleotide sequence ID" value="NZ_CP053661.1"/>
</dbReference>